<evidence type="ECO:0000256" key="6">
    <source>
        <dbReference type="ARBA" id="ARBA00022679"/>
    </source>
</evidence>
<keyword evidence="11" id="KW-0175">Coiled coil</keyword>
<dbReference type="EMBL" id="CP045890">
    <property type="protein sequence ID" value="QQP55697.1"/>
    <property type="molecule type" value="Genomic_DNA"/>
</dbReference>
<evidence type="ECO:0000313" key="14">
    <source>
        <dbReference type="EMBL" id="QQP55697.1"/>
    </source>
</evidence>
<dbReference type="SUPFAM" id="SSF56112">
    <property type="entry name" value="Protein kinase-like (PK-like)"/>
    <property type="match status" value="1"/>
</dbReference>
<dbReference type="OrthoDB" id="267381at2759"/>
<keyword evidence="4" id="KW-0723">Serine/threonine-protein kinase</keyword>
<gene>
    <name evidence="14" type="ORF">FKW44_000126</name>
</gene>
<dbReference type="PROSITE" id="PS50011">
    <property type="entry name" value="PROTEIN_KINASE_DOM"/>
    <property type="match status" value="1"/>
</dbReference>
<evidence type="ECO:0000256" key="10">
    <source>
        <dbReference type="ARBA" id="ARBA00023242"/>
    </source>
</evidence>
<dbReference type="PANTHER" id="PTHR22969:SF17">
    <property type="entry name" value="INHIBITOR OF NUCLEAR FACTOR KAPPA-B KINASE SUBUNIT BETA"/>
    <property type="match status" value="1"/>
</dbReference>
<reference evidence="15" key="1">
    <citation type="submission" date="2021-01" db="EMBL/GenBank/DDBJ databases">
        <title>Caligus Genome Assembly.</title>
        <authorList>
            <person name="Gallardo-Escarate C."/>
        </authorList>
    </citation>
    <scope>NUCLEOTIDE SEQUENCE [LARGE SCALE GENOMIC DNA]</scope>
</reference>
<dbReference type="PANTHER" id="PTHR22969">
    <property type="entry name" value="IKB KINASE"/>
    <property type="match status" value="1"/>
</dbReference>
<evidence type="ECO:0000259" key="13">
    <source>
        <dbReference type="PROSITE" id="PS50011"/>
    </source>
</evidence>
<name>A0A7T8KGV1_CALRO</name>
<evidence type="ECO:0000256" key="9">
    <source>
        <dbReference type="ARBA" id="ARBA00022840"/>
    </source>
</evidence>
<feature type="compositionally biased region" description="Low complexity" evidence="12">
    <location>
        <begin position="529"/>
        <end position="545"/>
    </location>
</feature>
<keyword evidence="8" id="KW-0418">Kinase</keyword>
<accession>A0A7T8KGV1</accession>
<dbReference type="InterPro" id="IPR051180">
    <property type="entry name" value="IKK"/>
</dbReference>
<dbReference type="Pfam" id="PF00069">
    <property type="entry name" value="Pkinase"/>
    <property type="match status" value="1"/>
</dbReference>
<keyword evidence="15" id="KW-1185">Reference proteome</keyword>
<evidence type="ECO:0000256" key="8">
    <source>
        <dbReference type="ARBA" id="ARBA00022777"/>
    </source>
</evidence>
<keyword evidence="5" id="KW-0597">Phosphoprotein</keyword>
<sequence>MEYCAGGDLRGTLNLCYNASGLDQRSVLAIISDLTSALGYLHNRRIIHRDLKPVNRPRLRQETRPELLGSNHRGNAPVPRPRVYMGNQYTKSVDYWSLGLITHEIVTGLRPFLPDYPPGKWMEVVENKGRDTICIPDKGEERKLTSWLQSLLEWDALLRGKNEVSDDITVFSELSSILNRRRLKVVLMDSSYNKFDFVLEAGSSLEALVNRIEEQSRIPRDSLILLSGNGNRFLSLQPFMGEEESIGCPLIFALDARIVTDIERKISAYGIQIPHMVKIALKSPKEKLIIAQRSVYMPMDIIYCARSLKSRESPLWNAVMNTSLQGLTKIFEKAVTKFDLHQESLQYDMEKYMDQAQRRQRITSAKIFDSWSNPDPNLEKQLKDINADMTSFECEAKRINTEIRSLQKSSSLTVNSSPEIKELCAKSLSLCESLRAFSSTSGRPSESSNVVEMARLIVVCLKRRDDILRRHFTLLNTLLSLVNALNLLIPKMEMTRNKLEIFLVSVSRSQRKRQSDVWKLLSAALQLSPGSVSTPTTSSAGAAAPEHGVDETSQLIGEQRILRSNLQRALDSTTGALDKFNQLM</sequence>
<dbReference type="AlphaFoldDB" id="A0A7T8KGV1"/>
<comment type="subcellular location">
    <subcellularLocation>
        <location evidence="2">Cytoplasm</location>
    </subcellularLocation>
    <subcellularLocation>
        <location evidence="1">Nucleus</location>
    </subcellularLocation>
</comment>
<dbReference type="GO" id="GO:0005524">
    <property type="term" value="F:ATP binding"/>
    <property type="evidence" value="ECO:0007669"/>
    <property type="project" value="UniProtKB-KW"/>
</dbReference>
<feature type="domain" description="Protein kinase" evidence="13">
    <location>
        <begin position="1"/>
        <end position="240"/>
    </location>
</feature>
<protein>
    <recommendedName>
        <fullName evidence="13">Protein kinase domain-containing protein</fullName>
    </recommendedName>
</protein>
<feature type="region of interest" description="Disordered" evidence="12">
    <location>
        <begin position="58"/>
        <end position="81"/>
    </location>
</feature>
<keyword evidence="6" id="KW-0808">Transferase</keyword>
<dbReference type="GO" id="GO:0004674">
    <property type="term" value="F:protein serine/threonine kinase activity"/>
    <property type="evidence" value="ECO:0007669"/>
    <property type="project" value="UniProtKB-KW"/>
</dbReference>
<keyword evidence="10" id="KW-0539">Nucleus</keyword>
<dbReference type="SMART" id="SM00220">
    <property type="entry name" value="S_TKc"/>
    <property type="match status" value="1"/>
</dbReference>
<proteinExistence type="predicted"/>
<keyword evidence="3" id="KW-0963">Cytoplasm</keyword>
<dbReference type="InterPro" id="IPR011009">
    <property type="entry name" value="Kinase-like_dom_sf"/>
</dbReference>
<organism evidence="14 15">
    <name type="scientific">Caligus rogercresseyi</name>
    <name type="common">Sea louse</name>
    <dbReference type="NCBI Taxonomy" id="217165"/>
    <lineage>
        <taxon>Eukaryota</taxon>
        <taxon>Metazoa</taxon>
        <taxon>Ecdysozoa</taxon>
        <taxon>Arthropoda</taxon>
        <taxon>Crustacea</taxon>
        <taxon>Multicrustacea</taxon>
        <taxon>Hexanauplia</taxon>
        <taxon>Copepoda</taxon>
        <taxon>Siphonostomatoida</taxon>
        <taxon>Caligidae</taxon>
        <taxon>Caligus</taxon>
    </lineage>
</organism>
<evidence type="ECO:0000256" key="5">
    <source>
        <dbReference type="ARBA" id="ARBA00022553"/>
    </source>
</evidence>
<evidence type="ECO:0000256" key="2">
    <source>
        <dbReference type="ARBA" id="ARBA00004496"/>
    </source>
</evidence>
<dbReference type="Gene3D" id="1.10.510.10">
    <property type="entry name" value="Transferase(Phosphotransferase) domain 1"/>
    <property type="match status" value="2"/>
</dbReference>
<dbReference type="Pfam" id="PF18397">
    <property type="entry name" value="IKBKB_SDD"/>
    <property type="match status" value="1"/>
</dbReference>
<feature type="region of interest" description="Disordered" evidence="12">
    <location>
        <begin position="529"/>
        <end position="548"/>
    </location>
</feature>
<feature type="coiled-coil region" evidence="11">
    <location>
        <begin position="382"/>
        <end position="409"/>
    </location>
</feature>
<keyword evidence="9" id="KW-0067">ATP-binding</keyword>
<evidence type="ECO:0000256" key="12">
    <source>
        <dbReference type="SAM" id="MobiDB-lite"/>
    </source>
</evidence>
<dbReference type="InterPro" id="IPR041185">
    <property type="entry name" value="IKBKB_SDD"/>
</dbReference>
<keyword evidence="7" id="KW-0547">Nucleotide-binding</keyword>
<dbReference type="GO" id="GO:0005737">
    <property type="term" value="C:cytoplasm"/>
    <property type="evidence" value="ECO:0007669"/>
    <property type="project" value="UniProtKB-SubCell"/>
</dbReference>
<evidence type="ECO:0000256" key="3">
    <source>
        <dbReference type="ARBA" id="ARBA00022490"/>
    </source>
</evidence>
<evidence type="ECO:0000313" key="15">
    <source>
        <dbReference type="Proteomes" id="UP000595437"/>
    </source>
</evidence>
<evidence type="ECO:0000256" key="1">
    <source>
        <dbReference type="ARBA" id="ARBA00004123"/>
    </source>
</evidence>
<dbReference type="Proteomes" id="UP000595437">
    <property type="component" value="Chromosome 1"/>
</dbReference>
<dbReference type="InterPro" id="IPR000719">
    <property type="entry name" value="Prot_kinase_dom"/>
</dbReference>
<evidence type="ECO:0000256" key="4">
    <source>
        <dbReference type="ARBA" id="ARBA00022527"/>
    </source>
</evidence>
<evidence type="ECO:0000256" key="11">
    <source>
        <dbReference type="SAM" id="Coils"/>
    </source>
</evidence>
<evidence type="ECO:0000256" key="7">
    <source>
        <dbReference type="ARBA" id="ARBA00022741"/>
    </source>
</evidence>
<dbReference type="GO" id="GO:0005634">
    <property type="term" value="C:nucleus"/>
    <property type="evidence" value="ECO:0007669"/>
    <property type="project" value="UniProtKB-SubCell"/>
</dbReference>
<dbReference type="Gene3D" id="1.20.1270.250">
    <property type="match status" value="1"/>
</dbReference>
<dbReference type="InterPro" id="IPR046375">
    <property type="entry name" value="IKBKB_SDD_sf"/>
</dbReference>